<comment type="caution">
    <text evidence="2">The sequence shown here is derived from an EMBL/GenBank/DDBJ whole genome shotgun (WGS) entry which is preliminary data.</text>
</comment>
<keyword evidence="1" id="KW-0472">Membrane</keyword>
<dbReference type="AlphaFoldDB" id="A0A2S5CT80"/>
<proteinExistence type="predicted"/>
<reference evidence="2 3" key="1">
    <citation type="submission" date="2017-11" db="EMBL/GenBank/DDBJ databases">
        <title>Draft Genome Sequence of Methylobacter psychrotolerans Sph1T, an Obligate Methanotroph from Low-Temperature Environments.</title>
        <authorList>
            <person name="Oshkin I.Y."/>
            <person name="Miroshnikov K."/>
            <person name="Belova S.E."/>
            <person name="Korzhenkov A."/>
            <person name="Toshchakov S.V."/>
            <person name="Dedysh S.N."/>
        </authorList>
    </citation>
    <scope>NUCLEOTIDE SEQUENCE [LARGE SCALE GENOMIC DNA]</scope>
    <source>
        <strain evidence="2 3">Sph1</strain>
    </source>
</reference>
<dbReference type="RefSeq" id="WP_103973518.1">
    <property type="nucleotide sequence ID" value="NZ_PGFZ01000001.1"/>
</dbReference>
<accession>A0A2S5CT80</accession>
<evidence type="ECO:0000313" key="3">
    <source>
        <dbReference type="Proteomes" id="UP000237423"/>
    </source>
</evidence>
<keyword evidence="1" id="KW-0812">Transmembrane</keyword>
<gene>
    <name evidence="2" type="ORF">AADEFJLK_01058</name>
</gene>
<name>A0A2S5CT80_9GAMM</name>
<sequence length="261" mass="30152">MVDVINYAEGNKNSELSVILSEQKFADMILNFLGKKEKLTYHLKKTAFLIRQNDIEQFYYLLDSKIAKEHHVYIDHFSVNISYNDSTSREISGIESLNKFLETRDVIPSDVTMSWNIIIKYPKSDTIENQRVQLSFIKGNNSDNYGNGEVLLVIEHTNQAWGVEVLNLFKDKIAELSIKQTKKFNFIKSCMEIARVGGFYIMCFIVLISLVIMNDVSMSNYTTDKKNNDLYKLISFYSKGNGLVENDTASFIEKDIAFFRF</sequence>
<protein>
    <submittedName>
        <fullName evidence="2">Uncharacterized protein</fullName>
    </submittedName>
</protein>
<keyword evidence="1" id="KW-1133">Transmembrane helix</keyword>
<dbReference type="Proteomes" id="UP000237423">
    <property type="component" value="Unassembled WGS sequence"/>
</dbReference>
<evidence type="ECO:0000256" key="1">
    <source>
        <dbReference type="SAM" id="Phobius"/>
    </source>
</evidence>
<organism evidence="2 3">
    <name type="scientific">Methylovulum psychrotolerans</name>
    <dbReference type="NCBI Taxonomy" id="1704499"/>
    <lineage>
        <taxon>Bacteria</taxon>
        <taxon>Pseudomonadati</taxon>
        <taxon>Pseudomonadota</taxon>
        <taxon>Gammaproteobacteria</taxon>
        <taxon>Methylococcales</taxon>
        <taxon>Methylococcaceae</taxon>
        <taxon>Methylovulum</taxon>
    </lineage>
</organism>
<dbReference type="EMBL" id="PGFZ01000001">
    <property type="protein sequence ID" value="POZ54015.1"/>
    <property type="molecule type" value="Genomic_DNA"/>
</dbReference>
<feature type="transmembrane region" description="Helical" evidence="1">
    <location>
        <begin position="197"/>
        <end position="216"/>
    </location>
</feature>
<evidence type="ECO:0000313" key="2">
    <source>
        <dbReference type="EMBL" id="POZ54015.1"/>
    </source>
</evidence>